<name>A0A498J2P3_MALDO</name>
<keyword evidence="3" id="KW-1185">Reference proteome</keyword>
<gene>
    <name evidence="2" type="ORF">DVH24_042333</name>
</gene>
<dbReference type="InterPro" id="IPR004873">
    <property type="entry name" value="BURP_dom"/>
</dbReference>
<reference evidence="2 3" key="1">
    <citation type="submission" date="2018-10" db="EMBL/GenBank/DDBJ databases">
        <title>A high-quality apple genome assembly.</title>
        <authorList>
            <person name="Hu J."/>
        </authorList>
    </citation>
    <scope>NUCLEOTIDE SEQUENCE [LARGE SCALE GENOMIC DNA]</scope>
    <source>
        <strain evidence="3">cv. HFTH1</strain>
        <tissue evidence="2">Young leaf</tissue>
    </source>
</reference>
<dbReference type="PANTHER" id="PTHR31236:SF32">
    <property type="entry name" value="BURP DOMAIN PROTEIN USPL1-LIKE"/>
    <property type="match status" value="1"/>
</dbReference>
<dbReference type="PANTHER" id="PTHR31236">
    <property type="entry name" value="BURP DOMAIN PROTEIN USPL1-LIKE"/>
    <property type="match status" value="1"/>
</dbReference>
<evidence type="ECO:0000313" key="2">
    <source>
        <dbReference type="EMBL" id="RXH88262.1"/>
    </source>
</evidence>
<proteinExistence type="predicted"/>
<dbReference type="EMBL" id="RDQH01000336">
    <property type="protein sequence ID" value="RXH88262.1"/>
    <property type="molecule type" value="Genomic_DNA"/>
</dbReference>
<accession>A0A498J2P3</accession>
<evidence type="ECO:0000313" key="3">
    <source>
        <dbReference type="Proteomes" id="UP000290289"/>
    </source>
</evidence>
<sequence>MMACHTMPYPYAVFYCHSQERLNKVYKVSLGGEDGDRVDAVAVCHLDTSQWSPNHASFQVLRIKPGPSPVCHFFPADNLVWVPTSTSMKRTERSFTERRNMGSGLAFWTSSLLLLLLVMCAQGIEGRKMSEKQWETTHTEHVHAHPSSHMDHMDPSHMIFFTLKDLNLGKTMAIYFPKRNLSKSPPLLPREEVDPIPFSSKQLHHLLQFFSFSQDSPQAKAMEDTLRHCETAPIKGEIKSCATSLESMLDFARGVFGFDNRFSVVATTHLTNSTILFQNYTILEEPKEILATKMVACHTLPYPYAVFYCHSQESSNKVYKVLLGGEDGDRVDAVAVCHMDTSQWSPNHASFQVLKINPGSSPVCHFFPADNLVWVPTSTSM</sequence>
<feature type="domain" description="BURP" evidence="1">
    <location>
        <begin position="1"/>
        <end position="84"/>
    </location>
</feature>
<organism evidence="2 3">
    <name type="scientific">Malus domestica</name>
    <name type="common">Apple</name>
    <name type="synonym">Pyrus malus</name>
    <dbReference type="NCBI Taxonomy" id="3750"/>
    <lineage>
        <taxon>Eukaryota</taxon>
        <taxon>Viridiplantae</taxon>
        <taxon>Streptophyta</taxon>
        <taxon>Embryophyta</taxon>
        <taxon>Tracheophyta</taxon>
        <taxon>Spermatophyta</taxon>
        <taxon>Magnoliopsida</taxon>
        <taxon>eudicotyledons</taxon>
        <taxon>Gunneridae</taxon>
        <taxon>Pentapetalae</taxon>
        <taxon>rosids</taxon>
        <taxon>fabids</taxon>
        <taxon>Rosales</taxon>
        <taxon>Rosaceae</taxon>
        <taxon>Amygdaloideae</taxon>
        <taxon>Maleae</taxon>
        <taxon>Malus</taxon>
    </lineage>
</organism>
<comment type="caution">
    <text evidence="2">The sequence shown here is derived from an EMBL/GenBank/DDBJ whole genome shotgun (WGS) entry which is preliminary data.</text>
</comment>
<feature type="domain" description="BURP" evidence="1">
    <location>
        <begin position="160"/>
        <end position="377"/>
    </location>
</feature>
<dbReference type="Proteomes" id="UP000290289">
    <property type="component" value="Chromosome 10"/>
</dbReference>
<dbReference type="InterPro" id="IPR044816">
    <property type="entry name" value="BURP"/>
</dbReference>
<dbReference type="SMART" id="SM01045">
    <property type="entry name" value="BURP"/>
    <property type="match status" value="1"/>
</dbReference>
<evidence type="ECO:0000259" key="1">
    <source>
        <dbReference type="PROSITE" id="PS51277"/>
    </source>
</evidence>
<protein>
    <recommendedName>
        <fullName evidence="1">BURP domain-containing protein</fullName>
    </recommendedName>
</protein>
<dbReference type="AlphaFoldDB" id="A0A498J2P3"/>
<dbReference type="PROSITE" id="PS51277">
    <property type="entry name" value="BURP"/>
    <property type="match status" value="2"/>
</dbReference>
<dbReference type="Pfam" id="PF03181">
    <property type="entry name" value="BURP"/>
    <property type="match status" value="2"/>
</dbReference>